<keyword evidence="5" id="KW-0863">Zinc-finger</keyword>
<evidence type="ECO:0000256" key="6">
    <source>
        <dbReference type="ARBA" id="ARBA00022833"/>
    </source>
</evidence>
<dbReference type="InterPro" id="IPR004421">
    <property type="entry name" value="Carbamoyltransferase_HypF"/>
</dbReference>
<dbReference type="Pfam" id="PF00708">
    <property type="entry name" value="Acylphosphatase"/>
    <property type="match status" value="1"/>
</dbReference>
<dbReference type="EMBL" id="JABCUR010000001">
    <property type="protein sequence ID" value="NMW64163.1"/>
    <property type="molecule type" value="Genomic_DNA"/>
</dbReference>
<keyword evidence="11" id="KW-0808">Transferase</keyword>
<dbReference type="InterPro" id="IPR006070">
    <property type="entry name" value="Sua5-like_dom"/>
</dbReference>
<dbReference type="GO" id="GO:0016874">
    <property type="term" value="F:ligase activity"/>
    <property type="evidence" value="ECO:0007669"/>
    <property type="project" value="UniProtKB-KW"/>
</dbReference>
<proteinExistence type="inferred from homology"/>
<dbReference type="SUPFAM" id="SSF54975">
    <property type="entry name" value="Acylphosphatase/BLUF domain-like"/>
    <property type="match status" value="1"/>
</dbReference>
<evidence type="ECO:0000256" key="7">
    <source>
        <dbReference type="ARBA" id="ARBA00048220"/>
    </source>
</evidence>
<evidence type="ECO:0000259" key="10">
    <source>
        <dbReference type="PROSITE" id="PS51163"/>
    </source>
</evidence>
<comment type="pathway">
    <text evidence="1">Protein modification; [NiFe] hydrogenase maturation.</text>
</comment>
<dbReference type="InterPro" id="IPR051060">
    <property type="entry name" value="Carbamoyltrans_HypF-like"/>
</dbReference>
<dbReference type="UniPathway" id="UPA00335"/>
<dbReference type="Gene3D" id="3.30.420.40">
    <property type="match status" value="1"/>
</dbReference>
<dbReference type="Pfam" id="PF22521">
    <property type="entry name" value="HypF_C_2"/>
    <property type="match status" value="2"/>
</dbReference>
<evidence type="ECO:0000256" key="4">
    <source>
        <dbReference type="ARBA" id="ARBA00022723"/>
    </source>
</evidence>
<dbReference type="GO" id="GO:0008270">
    <property type="term" value="F:zinc ion binding"/>
    <property type="evidence" value="ECO:0007669"/>
    <property type="project" value="UniProtKB-KW"/>
</dbReference>
<dbReference type="GO" id="GO:0016743">
    <property type="term" value="F:carboxyl- or carbamoyltransferase activity"/>
    <property type="evidence" value="ECO:0007669"/>
    <property type="project" value="InterPro"/>
</dbReference>
<dbReference type="SUPFAM" id="SSF55821">
    <property type="entry name" value="YrdC/RibB"/>
    <property type="match status" value="1"/>
</dbReference>
<name>A0A7Y0TZH8_9ACTO</name>
<keyword evidence="3" id="KW-0436">Ligase</keyword>
<dbReference type="PROSITE" id="PS51163">
    <property type="entry name" value="YRDC"/>
    <property type="match status" value="1"/>
</dbReference>
<keyword evidence="8" id="KW-0378">Hydrolase</keyword>
<dbReference type="AlphaFoldDB" id="A0A7Y0TZH8"/>
<keyword evidence="4" id="KW-0479">Metal-binding</keyword>
<dbReference type="GO" id="GO:0051604">
    <property type="term" value="P:protein maturation"/>
    <property type="evidence" value="ECO:0007669"/>
    <property type="project" value="TreeGrafter"/>
</dbReference>
<dbReference type="NCBIfam" id="TIGR00143">
    <property type="entry name" value="hypF"/>
    <property type="match status" value="1"/>
</dbReference>
<dbReference type="InterPro" id="IPR001792">
    <property type="entry name" value="Acylphosphatase-like_dom"/>
</dbReference>
<evidence type="ECO:0000256" key="1">
    <source>
        <dbReference type="ARBA" id="ARBA00004711"/>
    </source>
</evidence>
<dbReference type="Pfam" id="PF01300">
    <property type="entry name" value="Sua5_yciO_yrdC"/>
    <property type="match status" value="1"/>
</dbReference>
<feature type="active site" evidence="8">
    <location>
        <position position="22"/>
    </location>
</feature>
<comment type="catalytic activity">
    <reaction evidence="7">
        <text>C-terminal L-cysteinyl-[HypE protein] + carbamoyl phosphate + ATP + H2O = C-terminal S-carboxamide-L-cysteinyl-[HypE protein] + AMP + phosphate + diphosphate + H(+)</text>
        <dbReference type="Rhea" id="RHEA:55636"/>
        <dbReference type="Rhea" id="RHEA-COMP:14247"/>
        <dbReference type="Rhea" id="RHEA-COMP:14392"/>
        <dbReference type="ChEBI" id="CHEBI:15377"/>
        <dbReference type="ChEBI" id="CHEBI:15378"/>
        <dbReference type="ChEBI" id="CHEBI:30616"/>
        <dbReference type="ChEBI" id="CHEBI:33019"/>
        <dbReference type="ChEBI" id="CHEBI:43474"/>
        <dbReference type="ChEBI" id="CHEBI:58228"/>
        <dbReference type="ChEBI" id="CHEBI:76913"/>
        <dbReference type="ChEBI" id="CHEBI:139126"/>
        <dbReference type="ChEBI" id="CHEBI:456215"/>
    </reaction>
</comment>
<gene>
    <name evidence="11" type="primary">hypF</name>
    <name evidence="11" type="ORF">HHJ78_01080</name>
</gene>
<evidence type="ECO:0000256" key="5">
    <source>
        <dbReference type="ARBA" id="ARBA00022771"/>
    </source>
</evidence>
<feature type="domain" description="YrdC-like" evidence="10">
    <location>
        <begin position="232"/>
        <end position="429"/>
    </location>
</feature>
<dbReference type="InterPro" id="IPR017945">
    <property type="entry name" value="DHBP_synth_RibB-like_a/b_dom"/>
</dbReference>
<dbReference type="EC" id="3.6.1.7" evidence="8"/>
<reference evidence="11 12" key="1">
    <citation type="submission" date="2020-04" db="EMBL/GenBank/DDBJ databases">
        <title>Antimicrobial susceptibility and clonality of vaginal-derived multi-drug resistant Mobiluncus isolates in China.</title>
        <authorList>
            <person name="Zhang X."/>
        </authorList>
    </citation>
    <scope>NUCLEOTIDE SEQUENCE [LARGE SCALE GENOMIC DNA]</scope>
    <source>
        <strain evidence="11 12">13</strain>
    </source>
</reference>
<organism evidence="11 12">
    <name type="scientific">Mobiluncus mulieris</name>
    <dbReference type="NCBI Taxonomy" id="2052"/>
    <lineage>
        <taxon>Bacteria</taxon>
        <taxon>Bacillati</taxon>
        <taxon>Actinomycetota</taxon>
        <taxon>Actinomycetes</taxon>
        <taxon>Actinomycetales</taxon>
        <taxon>Actinomycetaceae</taxon>
        <taxon>Mobiluncus</taxon>
    </lineage>
</organism>
<feature type="active site" evidence="8">
    <location>
        <position position="42"/>
    </location>
</feature>
<evidence type="ECO:0000256" key="8">
    <source>
        <dbReference type="PROSITE-ProRule" id="PRU00520"/>
    </source>
</evidence>
<keyword evidence="6" id="KW-0862">Zinc</keyword>
<evidence type="ECO:0000313" key="11">
    <source>
        <dbReference type="EMBL" id="NMW64163.1"/>
    </source>
</evidence>
<comment type="catalytic activity">
    <reaction evidence="8">
        <text>an acyl phosphate + H2O = a carboxylate + phosphate + H(+)</text>
        <dbReference type="Rhea" id="RHEA:14965"/>
        <dbReference type="ChEBI" id="CHEBI:15377"/>
        <dbReference type="ChEBI" id="CHEBI:15378"/>
        <dbReference type="ChEBI" id="CHEBI:29067"/>
        <dbReference type="ChEBI" id="CHEBI:43474"/>
        <dbReference type="ChEBI" id="CHEBI:59918"/>
        <dbReference type="EC" id="3.6.1.7"/>
    </reaction>
</comment>
<dbReference type="Pfam" id="PF17788">
    <property type="entry name" value="HypF_C"/>
    <property type="match status" value="1"/>
</dbReference>
<dbReference type="PANTHER" id="PTHR42959:SF1">
    <property type="entry name" value="CARBAMOYLTRANSFERASE HYPF"/>
    <property type="match status" value="1"/>
</dbReference>
<dbReference type="InterPro" id="IPR055128">
    <property type="entry name" value="HypF_C_2"/>
</dbReference>
<dbReference type="InterPro" id="IPR036046">
    <property type="entry name" value="Acylphosphatase-like_dom_sf"/>
</dbReference>
<dbReference type="RefSeq" id="WP_169771403.1">
    <property type="nucleotide sequence ID" value="NZ_JABCUR010000001.1"/>
</dbReference>
<evidence type="ECO:0000313" key="12">
    <source>
        <dbReference type="Proteomes" id="UP000578252"/>
    </source>
</evidence>
<accession>A0A7Y0TZH8</accession>
<dbReference type="Pfam" id="PF07503">
    <property type="entry name" value="zf-HYPF"/>
    <property type="match status" value="2"/>
</dbReference>
<sequence length="872" mass="92505">MDNTVVRRRWILTGIVQGVGFRPHVARVASRFGAGLTGFCGNDSLSVFIEAQGELSVLRAFIAAVVGEAPPLSYVMRCQETRIDVVDSENEFRIVASRGGVGARTLIPPDVSLCAACLADIRDPGNRRYGYAFTTCTNCGPRLSIIEDLPYDRPQTTMRDFPLCAACAAEYRDPGDRRFHAQPISCYDCGPHLWLVAASELPTGLTDPFSNHDLGVDLVDGSRGGRSPAEQDAVLDAAAADLRSGKIVAVKGLGGFHLLVDATNETAVSRLRRRKHRDGKPLAVMVADFAAARALVDIDTPENPIAQLLLSPAHPIVLAVRHGAAIAPSVAPGLDNLGVMLAYTPLHLLLLERVGRPVVATSGNLSSEPLCYTNADALRRLGSIADTFLLHNRGIAVPVEDSVIMAAPLTLPSSPSLKTAFLPVRRSRGYVPLPFPLPKKPSRDPESQPCISVNQVNPVILGVGGELKNTFTLVRDGLAFTSAHLGDMGSLASQLAYEKAIGQLTKIHREHPTIVIRDLHPNYATTAWAERYVASARDSGRTLRLLALQHHRAHALSLLAETRVPHAIVIAVDGTGYGDDAKIWGSEVFLVDTSRVAAQGEAGVPRLAHLPYFPLPGADLAVREPWRQAVALLRSLGLSATGLPLESRWCSSLGQTVLSQVDSGSSPWSCALGRYFDAVAALLGLCEISSHEAAAPVAVQTAARRWQAENPLAAAQIVHSYLFQLGSALSDGPVVAEWTASPPPQTGVSCEAAASQSGIGTVSPAARELPMAGIITELVAGIKAGICPGELAFRFHVVVAKLFATTTCALAAEYECAAAGITGGSALNSLLTELIGAAVKEHGLTWLTHQRIPANDGGLSLGQAFYGWLVTM</sequence>
<comment type="caution">
    <text evidence="11">The sequence shown here is derived from an EMBL/GenBank/DDBJ whole genome shotgun (WGS) entry which is preliminary data.</text>
</comment>
<evidence type="ECO:0000256" key="2">
    <source>
        <dbReference type="ARBA" id="ARBA00008097"/>
    </source>
</evidence>
<dbReference type="InterPro" id="IPR017968">
    <property type="entry name" value="Acylphosphatase_CS"/>
</dbReference>
<dbReference type="PANTHER" id="PTHR42959">
    <property type="entry name" value="CARBAMOYLTRANSFERASE"/>
    <property type="match status" value="1"/>
</dbReference>
<dbReference type="PROSITE" id="PS51160">
    <property type="entry name" value="ACYLPHOSPHATASE_3"/>
    <property type="match status" value="1"/>
</dbReference>
<dbReference type="GO" id="GO:0003998">
    <property type="term" value="F:acylphosphatase activity"/>
    <property type="evidence" value="ECO:0007669"/>
    <property type="project" value="UniProtKB-EC"/>
</dbReference>
<evidence type="ECO:0000259" key="9">
    <source>
        <dbReference type="PROSITE" id="PS51160"/>
    </source>
</evidence>
<dbReference type="Gene3D" id="3.90.870.50">
    <property type="match status" value="1"/>
</dbReference>
<comment type="similarity">
    <text evidence="2">Belongs to the carbamoyltransferase HypF family.</text>
</comment>
<dbReference type="PROSITE" id="PS00150">
    <property type="entry name" value="ACYLPHOSPHATASE_1"/>
    <property type="match status" value="1"/>
</dbReference>
<dbReference type="GO" id="GO:0003725">
    <property type="term" value="F:double-stranded RNA binding"/>
    <property type="evidence" value="ECO:0007669"/>
    <property type="project" value="InterPro"/>
</dbReference>
<feature type="domain" description="Acylphosphatase-like" evidence="9">
    <location>
        <begin position="7"/>
        <end position="96"/>
    </location>
</feature>
<dbReference type="InterPro" id="IPR041440">
    <property type="entry name" value="HypF_C"/>
</dbReference>
<protein>
    <recommendedName>
        <fullName evidence="8">acylphosphatase</fullName>
        <ecNumber evidence="8">3.6.1.7</ecNumber>
    </recommendedName>
</protein>
<evidence type="ECO:0000256" key="3">
    <source>
        <dbReference type="ARBA" id="ARBA00022598"/>
    </source>
</evidence>
<dbReference type="Proteomes" id="UP000578252">
    <property type="component" value="Unassembled WGS sequence"/>
</dbReference>
<dbReference type="Gene3D" id="3.30.110.120">
    <property type="match status" value="1"/>
</dbReference>
<dbReference type="InterPro" id="IPR011125">
    <property type="entry name" value="Znf_HypF"/>
</dbReference>